<dbReference type="OrthoDB" id="368909at2759"/>
<organism evidence="2 3">
    <name type="scientific">Myriangium duriaei CBS 260.36</name>
    <dbReference type="NCBI Taxonomy" id="1168546"/>
    <lineage>
        <taxon>Eukaryota</taxon>
        <taxon>Fungi</taxon>
        <taxon>Dikarya</taxon>
        <taxon>Ascomycota</taxon>
        <taxon>Pezizomycotina</taxon>
        <taxon>Dothideomycetes</taxon>
        <taxon>Dothideomycetidae</taxon>
        <taxon>Myriangiales</taxon>
        <taxon>Myriangiaceae</taxon>
        <taxon>Myriangium</taxon>
    </lineage>
</organism>
<dbReference type="CDD" id="cd06168">
    <property type="entry name" value="LSMD1"/>
    <property type="match status" value="1"/>
</dbReference>
<dbReference type="Gene3D" id="2.30.30.100">
    <property type="match status" value="1"/>
</dbReference>
<dbReference type="SMART" id="SM00651">
    <property type="entry name" value="Sm"/>
    <property type="match status" value="1"/>
</dbReference>
<dbReference type="EMBL" id="ML996087">
    <property type="protein sequence ID" value="KAF2151938.1"/>
    <property type="molecule type" value="Genomic_DNA"/>
</dbReference>
<protein>
    <recommendedName>
        <fullName evidence="1">Sm domain-containing protein</fullName>
    </recommendedName>
</protein>
<name>A0A9P4J3W7_9PEZI</name>
<evidence type="ECO:0000313" key="2">
    <source>
        <dbReference type="EMBL" id="KAF2151938.1"/>
    </source>
</evidence>
<gene>
    <name evidence="2" type="ORF">K461DRAFT_294803</name>
</gene>
<dbReference type="PANTHER" id="PTHR10701:SF5">
    <property type="entry name" value="N-ALPHA-ACETYLTRANSFERASE 38, NATC AUXILIARY SUBUNIT"/>
    <property type="match status" value="1"/>
</dbReference>
<keyword evidence="3" id="KW-1185">Reference proteome</keyword>
<dbReference type="GO" id="GO:0031417">
    <property type="term" value="C:NatC complex"/>
    <property type="evidence" value="ECO:0007669"/>
    <property type="project" value="InterPro"/>
</dbReference>
<sequence>MATITSSALAASPSLTNTAATTYLSGLLNRSLRIHINDGRMFVGNLKCTDRERNVVLATTYEYRRPSPQAVEQAMVEAARAGSSGGGVKVDMVRRFVGLVVVPGAYITKIETD</sequence>
<dbReference type="InterPro" id="IPR034110">
    <property type="entry name" value="LSMD1_Sm"/>
</dbReference>
<dbReference type="AlphaFoldDB" id="A0A9P4J3W7"/>
<dbReference type="Pfam" id="PF01423">
    <property type="entry name" value="LSM"/>
    <property type="match status" value="1"/>
</dbReference>
<dbReference type="InterPro" id="IPR050914">
    <property type="entry name" value="snRNP_SmB/NAA38-like"/>
</dbReference>
<dbReference type="Proteomes" id="UP000799439">
    <property type="component" value="Unassembled WGS sequence"/>
</dbReference>
<evidence type="ECO:0000313" key="3">
    <source>
        <dbReference type="Proteomes" id="UP000799439"/>
    </source>
</evidence>
<dbReference type="InterPro" id="IPR001163">
    <property type="entry name" value="Sm_dom_euk/arc"/>
</dbReference>
<evidence type="ECO:0000259" key="1">
    <source>
        <dbReference type="SMART" id="SM00651"/>
    </source>
</evidence>
<comment type="caution">
    <text evidence="2">The sequence shown here is derived from an EMBL/GenBank/DDBJ whole genome shotgun (WGS) entry which is preliminary data.</text>
</comment>
<feature type="domain" description="Sm" evidence="1">
    <location>
        <begin position="22"/>
        <end position="112"/>
    </location>
</feature>
<accession>A0A9P4J3W7</accession>
<dbReference type="PANTHER" id="PTHR10701">
    <property type="entry name" value="SMALL NUCLEAR RIBONUCLEOPROTEIN-ASSOCIATED PROTEIN B AND N"/>
    <property type="match status" value="1"/>
</dbReference>
<proteinExistence type="predicted"/>
<dbReference type="InterPro" id="IPR010920">
    <property type="entry name" value="LSM_dom_sf"/>
</dbReference>
<reference evidence="2" key="1">
    <citation type="journal article" date="2020" name="Stud. Mycol.">
        <title>101 Dothideomycetes genomes: a test case for predicting lifestyles and emergence of pathogens.</title>
        <authorList>
            <person name="Haridas S."/>
            <person name="Albert R."/>
            <person name="Binder M."/>
            <person name="Bloem J."/>
            <person name="Labutti K."/>
            <person name="Salamov A."/>
            <person name="Andreopoulos B."/>
            <person name="Baker S."/>
            <person name="Barry K."/>
            <person name="Bills G."/>
            <person name="Bluhm B."/>
            <person name="Cannon C."/>
            <person name="Castanera R."/>
            <person name="Culley D."/>
            <person name="Daum C."/>
            <person name="Ezra D."/>
            <person name="Gonzalez J."/>
            <person name="Henrissat B."/>
            <person name="Kuo A."/>
            <person name="Liang C."/>
            <person name="Lipzen A."/>
            <person name="Lutzoni F."/>
            <person name="Magnuson J."/>
            <person name="Mondo S."/>
            <person name="Nolan M."/>
            <person name="Ohm R."/>
            <person name="Pangilinan J."/>
            <person name="Park H.-J."/>
            <person name="Ramirez L."/>
            <person name="Alfaro M."/>
            <person name="Sun H."/>
            <person name="Tritt A."/>
            <person name="Yoshinaga Y."/>
            <person name="Zwiers L.-H."/>
            <person name="Turgeon B."/>
            <person name="Goodwin S."/>
            <person name="Spatafora J."/>
            <person name="Crous P."/>
            <person name="Grigoriev I."/>
        </authorList>
    </citation>
    <scope>NUCLEOTIDE SEQUENCE</scope>
    <source>
        <strain evidence="2">CBS 260.36</strain>
    </source>
</reference>
<dbReference type="SUPFAM" id="SSF50182">
    <property type="entry name" value="Sm-like ribonucleoproteins"/>
    <property type="match status" value="1"/>
</dbReference>